<protein>
    <submittedName>
        <fullName evidence="1">Uncharacterized protein</fullName>
    </submittedName>
</protein>
<feature type="non-terminal residue" evidence="1">
    <location>
        <position position="1"/>
    </location>
</feature>
<reference evidence="1" key="1">
    <citation type="submission" date="2021-02" db="EMBL/GenBank/DDBJ databases">
        <authorList>
            <person name="Nowell W R."/>
        </authorList>
    </citation>
    <scope>NUCLEOTIDE SEQUENCE</scope>
</reference>
<dbReference type="EMBL" id="CAJOBE010038251">
    <property type="protein sequence ID" value="CAF4317153.1"/>
    <property type="molecule type" value="Genomic_DNA"/>
</dbReference>
<dbReference type="AlphaFoldDB" id="A0A820IUE4"/>
<accession>A0A820IUE4</accession>
<dbReference type="InterPro" id="IPR036928">
    <property type="entry name" value="AS_sf"/>
</dbReference>
<dbReference type="Proteomes" id="UP000663874">
    <property type="component" value="Unassembled WGS sequence"/>
</dbReference>
<feature type="non-terminal residue" evidence="1">
    <location>
        <position position="69"/>
    </location>
</feature>
<comment type="caution">
    <text evidence="1">The sequence shown here is derived from an EMBL/GenBank/DDBJ whole genome shotgun (WGS) entry which is preliminary data.</text>
</comment>
<organism evidence="1 2">
    <name type="scientific">Rotaria sordida</name>
    <dbReference type="NCBI Taxonomy" id="392033"/>
    <lineage>
        <taxon>Eukaryota</taxon>
        <taxon>Metazoa</taxon>
        <taxon>Spiralia</taxon>
        <taxon>Gnathifera</taxon>
        <taxon>Rotifera</taxon>
        <taxon>Eurotatoria</taxon>
        <taxon>Bdelloidea</taxon>
        <taxon>Philodinida</taxon>
        <taxon>Philodinidae</taxon>
        <taxon>Rotaria</taxon>
    </lineage>
</organism>
<dbReference type="PANTHER" id="PTHR43372:SF4">
    <property type="entry name" value="FATTY-ACID AMIDE HYDROLASE 2"/>
    <property type="match status" value="1"/>
</dbReference>
<dbReference type="InterPro" id="IPR052739">
    <property type="entry name" value="FAAH2"/>
</dbReference>
<dbReference type="GO" id="GO:0012505">
    <property type="term" value="C:endomembrane system"/>
    <property type="evidence" value="ECO:0007669"/>
    <property type="project" value="TreeGrafter"/>
</dbReference>
<evidence type="ECO:0000313" key="1">
    <source>
        <dbReference type="EMBL" id="CAF4317153.1"/>
    </source>
</evidence>
<sequence length="69" mass="7871">PSFMNGIFGHKTTPDIVPNDGQYPPHKEHHQKYLLSTGPMCRYACDLQPMLKVLAGPQNIERLLYFDIS</sequence>
<dbReference type="SUPFAM" id="SSF75304">
    <property type="entry name" value="Amidase signature (AS) enzymes"/>
    <property type="match status" value="1"/>
</dbReference>
<dbReference type="Gene3D" id="3.90.1300.10">
    <property type="entry name" value="Amidase signature (AS) domain"/>
    <property type="match status" value="1"/>
</dbReference>
<name>A0A820IUE4_9BILA</name>
<evidence type="ECO:0000313" key="2">
    <source>
        <dbReference type="Proteomes" id="UP000663874"/>
    </source>
</evidence>
<gene>
    <name evidence="1" type="ORF">FNK824_LOCUS41203</name>
</gene>
<proteinExistence type="predicted"/>
<dbReference type="PANTHER" id="PTHR43372">
    <property type="entry name" value="FATTY-ACID AMIDE HYDROLASE"/>
    <property type="match status" value="1"/>
</dbReference>